<feature type="region of interest" description="Disordered" evidence="5">
    <location>
        <begin position="115"/>
        <end position="149"/>
    </location>
</feature>
<comment type="similarity">
    <text evidence="4">Belongs to the 5'-3' exonuclease family.</text>
</comment>
<dbReference type="GO" id="GO:0005634">
    <property type="term" value="C:nucleus"/>
    <property type="evidence" value="ECO:0007669"/>
    <property type="project" value="TreeGrafter"/>
</dbReference>
<dbReference type="GO" id="GO:0004534">
    <property type="term" value="F:5'-3' RNA exonuclease activity"/>
    <property type="evidence" value="ECO:0007669"/>
    <property type="project" value="TreeGrafter"/>
</dbReference>
<name>A0A6C0APX5_9ZZZZ</name>
<dbReference type="InterPro" id="IPR004859">
    <property type="entry name" value="Xrn1_N"/>
</dbReference>
<keyword evidence="3" id="KW-0269">Exonuclease</keyword>
<dbReference type="GO" id="GO:0000956">
    <property type="term" value="P:nuclear-transcribed mRNA catabolic process"/>
    <property type="evidence" value="ECO:0007669"/>
    <property type="project" value="TreeGrafter"/>
</dbReference>
<evidence type="ECO:0000256" key="2">
    <source>
        <dbReference type="ARBA" id="ARBA00022801"/>
    </source>
</evidence>
<evidence type="ECO:0000256" key="3">
    <source>
        <dbReference type="ARBA" id="ARBA00022839"/>
    </source>
</evidence>
<evidence type="ECO:0000259" key="7">
    <source>
        <dbReference type="Pfam" id="PF17846"/>
    </source>
</evidence>
<organism evidence="8">
    <name type="scientific">viral metagenome</name>
    <dbReference type="NCBI Taxonomy" id="1070528"/>
    <lineage>
        <taxon>unclassified sequences</taxon>
        <taxon>metagenomes</taxon>
        <taxon>organismal metagenomes</taxon>
    </lineage>
</organism>
<dbReference type="EMBL" id="MN740758">
    <property type="protein sequence ID" value="QHS81573.1"/>
    <property type="molecule type" value="Genomic_DNA"/>
</dbReference>
<proteinExistence type="inferred from homology"/>
<dbReference type="AlphaFoldDB" id="A0A6C0APX5"/>
<dbReference type="PANTHER" id="PTHR12341">
    <property type="entry name" value="5'-&gt;3' EXORIBONUCLEASE"/>
    <property type="match status" value="1"/>
</dbReference>
<dbReference type="InterPro" id="IPR041412">
    <property type="entry name" value="Xrn1_helical"/>
</dbReference>
<keyword evidence="1" id="KW-0540">Nuclease</keyword>
<feature type="domain" description="Xrn1 helical" evidence="7">
    <location>
        <begin position="427"/>
        <end position="543"/>
    </location>
</feature>
<sequence>MGIPSYYRRLIRTNRGLVQQSHPGSVDWLWMDFNCLIYHCLRRPDLRPYPGSEGQEAWEKEFLEAVVTYTKKVVGLVKPAKGVYIAVDGVVPMAKMKQQRLRRFKSAWLTEHGLAEGQVEGENKPRWDTNSSSHGATKNEAPASPSPRVRERWDTNAITPGTEFMGKLRKVLEKMNKKWQISSSDEPGEGEHKIMEQWRRCCQATPTERHSQAVSTERCCQATTTTYAVYGLDADLVVLSLLTQDTVSKATGQSLSVYLFREEIEEGSMVRDATGEEQFQWFSIDTLRDIIKETMPIREYCFAMSFLGNDFLPSALGLKMREDGHEVLMELVAHLQRATPLLDEKDRPSVVGLVALFKSLASMEEKRVLTYVRNKIRQSDQYAADLTVGDPNWPMVQGEENRLLGSGDWRAIYRRSLQGFEGVDGFRTYLQGLGWIWDYYRGVPVCYNWYYPWSLPPLWSDLGKGLTENPGYVKAVPIVVGAADILTAEQLCLVLPPSSWHLIPSVASKQRRFRTVAPWYFPSEFEFCSIGRRFFWECEPKIPIPSIQEVKALLS</sequence>
<evidence type="ECO:0000259" key="6">
    <source>
        <dbReference type="Pfam" id="PF03159"/>
    </source>
</evidence>
<evidence type="ECO:0000256" key="5">
    <source>
        <dbReference type="SAM" id="MobiDB-lite"/>
    </source>
</evidence>
<keyword evidence="2" id="KW-0378">Hydrolase</keyword>
<dbReference type="Pfam" id="PF17846">
    <property type="entry name" value="XRN_M"/>
    <property type="match status" value="1"/>
</dbReference>
<dbReference type="InterPro" id="IPR027073">
    <property type="entry name" value="5_3_exoribonuclease"/>
</dbReference>
<dbReference type="GO" id="GO:0003723">
    <property type="term" value="F:RNA binding"/>
    <property type="evidence" value="ECO:0007669"/>
    <property type="project" value="TreeGrafter"/>
</dbReference>
<accession>A0A6C0APX5</accession>
<evidence type="ECO:0000256" key="1">
    <source>
        <dbReference type="ARBA" id="ARBA00022722"/>
    </source>
</evidence>
<evidence type="ECO:0000256" key="4">
    <source>
        <dbReference type="ARBA" id="ARBA00038299"/>
    </source>
</evidence>
<evidence type="ECO:0008006" key="9">
    <source>
        <dbReference type="Google" id="ProtNLM"/>
    </source>
</evidence>
<dbReference type="Gene3D" id="3.40.50.12390">
    <property type="match status" value="1"/>
</dbReference>
<dbReference type="Pfam" id="PF03159">
    <property type="entry name" value="XRN_N"/>
    <property type="match status" value="1"/>
</dbReference>
<evidence type="ECO:0000313" key="8">
    <source>
        <dbReference type="EMBL" id="QHS81573.1"/>
    </source>
</evidence>
<feature type="domain" description="Xrn1 N-terminal" evidence="6">
    <location>
        <begin position="1"/>
        <end position="245"/>
    </location>
</feature>
<protein>
    <recommendedName>
        <fullName evidence="9">Xrn1 N-terminal domain-containing protein</fullName>
    </recommendedName>
</protein>
<dbReference type="PANTHER" id="PTHR12341:SF7">
    <property type="entry name" value="5'-3' EXORIBONUCLEASE 1"/>
    <property type="match status" value="1"/>
</dbReference>
<reference evidence="8" key="1">
    <citation type="journal article" date="2020" name="Nature">
        <title>Giant virus diversity and host interactions through global metagenomics.</title>
        <authorList>
            <person name="Schulz F."/>
            <person name="Roux S."/>
            <person name="Paez-Espino D."/>
            <person name="Jungbluth S."/>
            <person name="Walsh D.A."/>
            <person name="Denef V.J."/>
            <person name="McMahon K.D."/>
            <person name="Konstantinidis K.T."/>
            <person name="Eloe-Fadrosh E.A."/>
            <person name="Kyrpides N.C."/>
            <person name="Woyke T."/>
        </authorList>
    </citation>
    <scope>NUCLEOTIDE SEQUENCE</scope>
    <source>
        <strain evidence="8">GVMAG-S-1101164-72</strain>
    </source>
</reference>